<dbReference type="SUPFAM" id="SSF144232">
    <property type="entry name" value="HIT/MYND zinc finger-like"/>
    <property type="match status" value="1"/>
</dbReference>
<accession>A0AAV8BZ68</accession>
<evidence type="ECO:0000256" key="4">
    <source>
        <dbReference type="PROSITE-ProRule" id="PRU00134"/>
    </source>
</evidence>
<evidence type="ECO:0000259" key="5">
    <source>
        <dbReference type="PROSITE" id="PS50865"/>
    </source>
</evidence>
<dbReference type="PANTHER" id="PTHR46758">
    <property type="entry name" value="MYND DOMAIN-CONTAINING"/>
    <property type="match status" value="1"/>
</dbReference>
<dbReference type="PANTHER" id="PTHR46758:SF2">
    <property type="entry name" value="OJ1485_B09.11 PROTEIN"/>
    <property type="match status" value="1"/>
</dbReference>
<protein>
    <submittedName>
        <fullName evidence="6">F-box protein</fullName>
    </submittedName>
</protein>
<dbReference type="SUPFAM" id="SSF81383">
    <property type="entry name" value="F-box domain"/>
    <property type="match status" value="1"/>
</dbReference>
<gene>
    <name evidence="6" type="ORF">LUZ62_082925</name>
</gene>
<dbReference type="EMBL" id="JAMFTS010000005">
    <property type="protein sequence ID" value="KAJ4748520.1"/>
    <property type="molecule type" value="Genomic_DNA"/>
</dbReference>
<dbReference type="PROSITE" id="PS50865">
    <property type="entry name" value="ZF_MYND_2"/>
    <property type="match status" value="1"/>
</dbReference>
<evidence type="ECO:0000313" key="6">
    <source>
        <dbReference type="EMBL" id="KAJ4748520.1"/>
    </source>
</evidence>
<dbReference type="Proteomes" id="UP001140206">
    <property type="component" value="Chromosome 5"/>
</dbReference>
<keyword evidence="7" id="KW-1185">Reference proteome</keyword>
<dbReference type="InterPro" id="IPR057136">
    <property type="entry name" value="At2g35280_TPR_dom"/>
</dbReference>
<evidence type="ECO:0000313" key="7">
    <source>
        <dbReference type="Proteomes" id="UP001140206"/>
    </source>
</evidence>
<dbReference type="InterPro" id="IPR002893">
    <property type="entry name" value="Znf_MYND"/>
</dbReference>
<keyword evidence="3" id="KW-0862">Zinc</keyword>
<dbReference type="Gene3D" id="6.10.140.2220">
    <property type="match status" value="1"/>
</dbReference>
<sequence length="431" mass="48123">MRTRSGSLYPKDSMAIESTHQSACNFFPLTQKSKSMKRKRKHEKQPMDSAIDLDISSLFQFSKRPRSTCIWLEGANEVDQRKNEKRVIRIDEHRVDVFGKRRRNRYYACKIDFLDALPDDLVLAILCKVSASAESASDIINARLACKRFNELGQHSWVLAKASVRSLSVRPEVWSDLAHSFMKMCAEAGNLEACYILGMIYFYCLNNRRSGAGYMAKAAMGSHASALYSLAIIQFNGSGGSKADKDLRAGVTLCARAAFLGHVDALRELGHCLQDGYGIRRQVEEGRRLLCKANELELAYILTHYRHLPVVKEILKGNCQATRQSGFSLPAPDSHPVNRFLVGWFKSRERKGEAREKEGIRSCSHVQCGRVETRRHEFRRCSVCGKATYCSRGCQGMDWKRAHRHECVPTGAGAPPVGGAAQMGGLAGVAV</sequence>
<dbReference type="Pfam" id="PF01753">
    <property type="entry name" value="zf-MYND"/>
    <property type="match status" value="1"/>
</dbReference>
<keyword evidence="1" id="KW-0479">Metal-binding</keyword>
<evidence type="ECO:0000256" key="2">
    <source>
        <dbReference type="ARBA" id="ARBA00022771"/>
    </source>
</evidence>
<dbReference type="InterPro" id="IPR011990">
    <property type="entry name" value="TPR-like_helical_dom_sf"/>
</dbReference>
<dbReference type="Pfam" id="PF23310">
    <property type="entry name" value="TPR_27"/>
    <property type="match status" value="1"/>
</dbReference>
<evidence type="ECO:0000256" key="1">
    <source>
        <dbReference type="ARBA" id="ARBA00022723"/>
    </source>
</evidence>
<dbReference type="AlphaFoldDB" id="A0AAV8BZ68"/>
<reference evidence="6" key="1">
    <citation type="submission" date="2022-08" db="EMBL/GenBank/DDBJ databases">
        <authorList>
            <person name="Marques A."/>
        </authorList>
    </citation>
    <scope>NUCLEOTIDE SEQUENCE</scope>
    <source>
        <strain evidence="6">RhyPub2mFocal</strain>
        <tissue evidence="6">Leaves</tissue>
    </source>
</reference>
<organism evidence="6 7">
    <name type="scientific">Rhynchospora pubera</name>
    <dbReference type="NCBI Taxonomy" id="906938"/>
    <lineage>
        <taxon>Eukaryota</taxon>
        <taxon>Viridiplantae</taxon>
        <taxon>Streptophyta</taxon>
        <taxon>Embryophyta</taxon>
        <taxon>Tracheophyta</taxon>
        <taxon>Spermatophyta</taxon>
        <taxon>Magnoliopsida</taxon>
        <taxon>Liliopsida</taxon>
        <taxon>Poales</taxon>
        <taxon>Cyperaceae</taxon>
        <taxon>Cyperoideae</taxon>
        <taxon>Rhynchosporeae</taxon>
        <taxon>Rhynchospora</taxon>
    </lineage>
</organism>
<evidence type="ECO:0000256" key="3">
    <source>
        <dbReference type="ARBA" id="ARBA00022833"/>
    </source>
</evidence>
<feature type="domain" description="MYND-type" evidence="5">
    <location>
        <begin position="365"/>
        <end position="407"/>
    </location>
</feature>
<name>A0AAV8BZ68_9POAL</name>
<dbReference type="InterPro" id="IPR036047">
    <property type="entry name" value="F-box-like_dom_sf"/>
</dbReference>
<dbReference type="SUPFAM" id="SSF81901">
    <property type="entry name" value="HCP-like"/>
    <property type="match status" value="1"/>
</dbReference>
<proteinExistence type="predicted"/>
<keyword evidence="2 4" id="KW-0863">Zinc-finger</keyword>
<dbReference type="InterPro" id="IPR044508">
    <property type="entry name" value="At5g50450/At1g67340-like"/>
</dbReference>
<dbReference type="Gene3D" id="1.25.40.10">
    <property type="entry name" value="Tetratricopeptide repeat domain"/>
    <property type="match status" value="1"/>
</dbReference>
<dbReference type="CDD" id="cd09917">
    <property type="entry name" value="F-box_SF"/>
    <property type="match status" value="1"/>
</dbReference>
<dbReference type="GO" id="GO:0008270">
    <property type="term" value="F:zinc ion binding"/>
    <property type="evidence" value="ECO:0007669"/>
    <property type="project" value="UniProtKB-KW"/>
</dbReference>
<comment type="caution">
    <text evidence="6">The sequence shown here is derived from an EMBL/GenBank/DDBJ whole genome shotgun (WGS) entry which is preliminary data.</text>
</comment>